<dbReference type="InterPro" id="IPR001356">
    <property type="entry name" value="HD"/>
</dbReference>
<dbReference type="CDD" id="cd00086">
    <property type="entry name" value="homeodomain"/>
    <property type="match status" value="1"/>
</dbReference>
<evidence type="ECO:0000256" key="1">
    <source>
        <dbReference type="ARBA" id="ARBA00004123"/>
    </source>
</evidence>
<evidence type="ECO:0000313" key="12">
    <source>
        <dbReference type="RefSeq" id="XP_013411090.1"/>
    </source>
</evidence>
<evidence type="ECO:0000256" key="6">
    <source>
        <dbReference type="PROSITE-ProRule" id="PRU00108"/>
    </source>
</evidence>
<evidence type="ECO:0000259" key="9">
    <source>
        <dbReference type="PROSITE" id="PS50071"/>
    </source>
</evidence>
<gene>
    <name evidence="12" type="primary">LOC106174201</name>
</gene>
<dbReference type="KEGG" id="lak:106174201"/>
<evidence type="ECO:0000256" key="8">
    <source>
        <dbReference type="SAM" id="MobiDB-lite"/>
    </source>
</evidence>
<dbReference type="Gene3D" id="1.10.10.60">
    <property type="entry name" value="Homeodomain-like"/>
    <property type="match status" value="1"/>
</dbReference>
<dbReference type="InterPro" id="IPR009057">
    <property type="entry name" value="Homeodomain-like_sf"/>
</dbReference>
<dbReference type="GO" id="GO:0000981">
    <property type="term" value="F:DNA-binding transcription factor activity, RNA polymerase II-specific"/>
    <property type="evidence" value="ECO:0007669"/>
    <property type="project" value="InterPro"/>
</dbReference>
<evidence type="ECO:0000256" key="4">
    <source>
        <dbReference type="ARBA" id="ARBA00023155"/>
    </source>
</evidence>
<evidence type="ECO:0000256" key="5">
    <source>
        <dbReference type="ARBA" id="ARBA00023242"/>
    </source>
</evidence>
<feature type="compositionally biased region" description="Acidic residues" evidence="8">
    <location>
        <begin position="173"/>
        <end position="194"/>
    </location>
</feature>
<dbReference type="Pfam" id="PF00046">
    <property type="entry name" value="Homeodomain"/>
    <property type="match status" value="1"/>
</dbReference>
<proteinExistence type="inferred from homology"/>
<dbReference type="AlphaFoldDB" id="A0A1S3JL00"/>
<organism evidence="11 12">
    <name type="scientific">Lingula anatina</name>
    <name type="common">Brachiopod</name>
    <name type="synonym">Lingula unguis</name>
    <dbReference type="NCBI Taxonomy" id="7574"/>
    <lineage>
        <taxon>Eukaryota</taxon>
        <taxon>Metazoa</taxon>
        <taxon>Spiralia</taxon>
        <taxon>Lophotrochozoa</taxon>
        <taxon>Brachiopoda</taxon>
        <taxon>Linguliformea</taxon>
        <taxon>Lingulata</taxon>
        <taxon>Lingulida</taxon>
        <taxon>Linguloidea</taxon>
        <taxon>Lingulidae</taxon>
        <taxon>Lingula</taxon>
    </lineage>
</organism>
<sequence length="402" mass="44867">MQNYHLTLPPPQPLMFRQNQLMFNMPPAVPPHHPHFPPTSMPSMPTFPTSSFPSSFPPPALQTLTLAERLADIIMEARYGANRKQRRSRTAFTNQQLAALEKTFAKTHYPDVVMRERLAMMTSLPESRIQVWFKNRRAKYRKKQKASPKGKDDGDSADETKSENGDCAAAPTEDSDDDINEDIDVETADAEEQTQDVAGSASPQKDVEDADFKDAPTDSVPEENETEIPTETAEGDGCSSHDKKLNFHSIDLLLNSKPTGNNETQVLNPKIDNPEHHRGHLCRRIDDLESPVRKAPFSAHENRMPGIVSVEEHLKRQFLDQNASAFPLSTQLNAQATRLSAAMHLPWPQPLPVDVSSAPRPAPFGMKVPSFAAVPKDFALNHSIEHLRMRARQHSASLGLQD</sequence>
<dbReference type="InterPro" id="IPR003654">
    <property type="entry name" value="OAR_dom"/>
</dbReference>
<dbReference type="SUPFAM" id="SSF46689">
    <property type="entry name" value="Homeodomain-like"/>
    <property type="match status" value="1"/>
</dbReference>
<evidence type="ECO:0000313" key="11">
    <source>
        <dbReference type="Proteomes" id="UP000085678"/>
    </source>
</evidence>
<evidence type="ECO:0000256" key="3">
    <source>
        <dbReference type="ARBA" id="ARBA00023125"/>
    </source>
</evidence>
<feature type="domain" description="OAR" evidence="10">
    <location>
        <begin position="382"/>
        <end position="395"/>
    </location>
</feature>
<dbReference type="PANTHER" id="PTHR46639">
    <property type="entry name" value="DIENCEPHALON/MESENCEPHALON HOMEOBOX PROTEIN 1"/>
    <property type="match status" value="1"/>
</dbReference>
<feature type="compositionally biased region" description="Basic and acidic residues" evidence="8">
    <location>
        <begin position="205"/>
        <end position="216"/>
    </location>
</feature>
<dbReference type="GO" id="GO:0000977">
    <property type="term" value="F:RNA polymerase II transcription regulatory region sequence-specific DNA binding"/>
    <property type="evidence" value="ECO:0007669"/>
    <property type="project" value="TreeGrafter"/>
</dbReference>
<dbReference type="InterPro" id="IPR017970">
    <property type="entry name" value="Homeobox_CS"/>
</dbReference>
<dbReference type="PROSITE" id="PS50071">
    <property type="entry name" value="HOMEOBOX_2"/>
    <property type="match status" value="1"/>
</dbReference>
<dbReference type="RefSeq" id="XP_013411090.1">
    <property type="nucleotide sequence ID" value="XM_013555636.2"/>
</dbReference>
<evidence type="ECO:0000256" key="7">
    <source>
        <dbReference type="RuleBase" id="RU000682"/>
    </source>
</evidence>
<dbReference type="Proteomes" id="UP000085678">
    <property type="component" value="Unplaced"/>
</dbReference>
<dbReference type="PROSITE" id="PS50803">
    <property type="entry name" value="OAR"/>
    <property type="match status" value="1"/>
</dbReference>
<feature type="compositionally biased region" description="Basic and acidic residues" evidence="8">
    <location>
        <begin position="149"/>
        <end position="164"/>
    </location>
</feature>
<reference evidence="12" key="1">
    <citation type="submission" date="2025-08" db="UniProtKB">
        <authorList>
            <consortium name="RefSeq"/>
        </authorList>
    </citation>
    <scope>IDENTIFICATION</scope>
    <source>
        <tissue evidence="12">Gonads</tissue>
    </source>
</reference>
<dbReference type="STRING" id="7574.A0A1S3JL00"/>
<protein>
    <submittedName>
        <fullName evidence="12">Diencephalon/mesencephalon homeobox protein 1-A</fullName>
    </submittedName>
</protein>
<feature type="domain" description="Homeobox" evidence="9">
    <location>
        <begin position="83"/>
        <end position="143"/>
    </location>
</feature>
<dbReference type="InParanoid" id="A0A1S3JL00"/>
<dbReference type="OrthoDB" id="6159439at2759"/>
<keyword evidence="11" id="KW-1185">Reference proteome</keyword>
<dbReference type="SMART" id="SM00389">
    <property type="entry name" value="HOX"/>
    <property type="match status" value="1"/>
</dbReference>
<keyword evidence="3 6" id="KW-0238">DNA-binding</keyword>
<comment type="subcellular location">
    <subcellularLocation>
        <location evidence="1 6 7">Nucleus</location>
    </subcellularLocation>
</comment>
<keyword evidence="5 6" id="KW-0539">Nucleus</keyword>
<accession>A0A1S3JL00</accession>
<feature type="DNA-binding region" description="Homeobox" evidence="6">
    <location>
        <begin position="85"/>
        <end position="144"/>
    </location>
</feature>
<feature type="region of interest" description="Disordered" evidence="8">
    <location>
        <begin position="140"/>
        <end position="242"/>
    </location>
</feature>
<dbReference type="PROSITE" id="PS00027">
    <property type="entry name" value="HOMEOBOX_1"/>
    <property type="match status" value="1"/>
</dbReference>
<dbReference type="InterPro" id="IPR052488">
    <property type="entry name" value="DMBX_homeobox"/>
</dbReference>
<dbReference type="GeneID" id="106174201"/>
<keyword evidence="4 6" id="KW-0371">Homeobox</keyword>
<dbReference type="GO" id="GO:0005634">
    <property type="term" value="C:nucleus"/>
    <property type="evidence" value="ECO:0007669"/>
    <property type="project" value="UniProtKB-SubCell"/>
</dbReference>
<name>A0A1S3JL00_LINAN</name>
<dbReference type="FunFam" id="1.10.10.60:FF:000551">
    <property type="entry name" value="Predicted protein"/>
    <property type="match status" value="1"/>
</dbReference>
<comment type="similarity">
    <text evidence="2">Belongs to the paired homeobox family.</text>
</comment>
<evidence type="ECO:0000259" key="10">
    <source>
        <dbReference type="PROSITE" id="PS50803"/>
    </source>
</evidence>
<evidence type="ECO:0000256" key="2">
    <source>
        <dbReference type="ARBA" id="ARBA00005733"/>
    </source>
</evidence>
<dbReference type="PANTHER" id="PTHR46639:SF4">
    <property type="entry name" value="DIENCEPHALON_MESENCEPHALON HOMEOBOX PROTEIN 1-B-LIKE"/>
    <property type="match status" value="1"/>
</dbReference>